<comment type="caution">
    <text evidence="2">The sequence shown here is derived from an EMBL/GenBank/DDBJ whole genome shotgun (WGS) entry which is preliminary data.</text>
</comment>
<reference evidence="2 3" key="1">
    <citation type="submission" date="2020-08" db="EMBL/GenBank/DDBJ databases">
        <title>Genomic Encyclopedia of Type Strains, Phase III (KMG-III): the genomes of soil and plant-associated and newly described type strains.</title>
        <authorList>
            <person name="Whitman W."/>
        </authorList>
    </citation>
    <scope>NUCLEOTIDE SEQUENCE [LARGE SCALE GENOMIC DNA]</scope>
    <source>
        <strain evidence="2 3">CECT 8075</strain>
    </source>
</reference>
<evidence type="ECO:0000313" key="2">
    <source>
        <dbReference type="EMBL" id="MBB3205150.1"/>
    </source>
</evidence>
<sequence>MPSSIPLVEKQAFPKSSRTRGPAKDAVLGNSSEPGYTSGAENAMADKNSFCGGEIQDTNAPVRPPPMRFGMEFASAMMLRSRVFRDSRTDLISLWRLISDRSNPSSRVA</sequence>
<dbReference type="AlphaFoldDB" id="A0A7W5H4P2"/>
<accession>A0A7W5H4P2</accession>
<feature type="region of interest" description="Disordered" evidence="1">
    <location>
        <begin position="1"/>
        <end position="66"/>
    </location>
</feature>
<protein>
    <submittedName>
        <fullName evidence="2">Uncharacterized protein</fullName>
    </submittedName>
</protein>
<evidence type="ECO:0000256" key="1">
    <source>
        <dbReference type="SAM" id="MobiDB-lite"/>
    </source>
</evidence>
<organism evidence="2 3">
    <name type="scientific">Aporhodopirellula rubra</name>
    <dbReference type="NCBI Taxonomy" id="980271"/>
    <lineage>
        <taxon>Bacteria</taxon>
        <taxon>Pseudomonadati</taxon>
        <taxon>Planctomycetota</taxon>
        <taxon>Planctomycetia</taxon>
        <taxon>Pirellulales</taxon>
        <taxon>Pirellulaceae</taxon>
        <taxon>Aporhodopirellula</taxon>
    </lineage>
</organism>
<gene>
    <name evidence="2" type="ORF">FHS27_000917</name>
</gene>
<keyword evidence="3" id="KW-1185">Reference proteome</keyword>
<evidence type="ECO:0000313" key="3">
    <source>
        <dbReference type="Proteomes" id="UP000536179"/>
    </source>
</evidence>
<dbReference type="RefSeq" id="WP_184302219.1">
    <property type="nucleotide sequence ID" value="NZ_JACHXU010000002.1"/>
</dbReference>
<name>A0A7W5H4P2_9BACT</name>
<dbReference type="EMBL" id="JACHXU010000002">
    <property type="protein sequence ID" value="MBB3205150.1"/>
    <property type="molecule type" value="Genomic_DNA"/>
</dbReference>
<proteinExistence type="predicted"/>
<dbReference type="Proteomes" id="UP000536179">
    <property type="component" value="Unassembled WGS sequence"/>
</dbReference>